<keyword evidence="7 8" id="KW-0132">Cell division</keyword>
<comment type="pathway">
    <text evidence="2 7 8">Cell wall biogenesis; peptidoglycan biosynthesis.</text>
</comment>
<dbReference type="PANTHER" id="PTHR43692:SF1">
    <property type="entry name" value="UDP-N-ACETYLMURAMOYLALANINE--D-GLUTAMATE LIGASE"/>
    <property type="match status" value="1"/>
</dbReference>
<dbReference type="NCBIfam" id="TIGR01087">
    <property type="entry name" value="murD"/>
    <property type="match status" value="1"/>
</dbReference>
<dbReference type="GO" id="GO:0051301">
    <property type="term" value="P:cell division"/>
    <property type="evidence" value="ECO:0007669"/>
    <property type="project" value="UniProtKB-KW"/>
</dbReference>
<reference evidence="11" key="1">
    <citation type="submission" date="2023-03" db="EMBL/GenBank/DDBJ databases">
        <authorList>
            <person name="Pearce D."/>
        </authorList>
    </citation>
    <scope>NUCLEOTIDE SEQUENCE</scope>
    <source>
        <strain evidence="11">Mc</strain>
    </source>
</reference>
<dbReference type="InterPro" id="IPR004101">
    <property type="entry name" value="Mur_ligase_C"/>
</dbReference>
<evidence type="ECO:0000259" key="9">
    <source>
        <dbReference type="Pfam" id="PF02875"/>
    </source>
</evidence>
<dbReference type="GO" id="GO:0009252">
    <property type="term" value="P:peptidoglycan biosynthetic process"/>
    <property type="evidence" value="ECO:0007669"/>
    <property type="project" value="UniProtKB-UniRule"/>
</dbReference>
<protein>
    <recommendedName>
        <fullName evidence="7 8">UDP-N-acetylmuramoylalanine--D-glutamate ligase</fullName>
        <ecNumber evidence="7 8">6.3.2.9</ecNumber>
    </recommendedName>
    <alternativeName>
        <fullName evidence="7">D-glutamic acid-adding enzyme</fullName>
    </alternativeName>
    <alternativeName>
        <fullName evidence="7">UDP-N-acetylmuramoyl-L-alanyl-D-glutamate synthetase</fullName>
    </alternativeName>
</protein>
<dbReference type="SUPFAM" id="SSF51984">
    <property type="entry name" value="MurCD N-terminal domain"/>
    <property type="match status" value="1"/>
</dbReference>
<evidence type="ECO:0000256" key="8">
    <source>
        <dbReference type="RuleBase" id="RU003664"/>
    </source>
</evidence>
<evidence type="ECO:0000256" key="4">
    <source>
        <dbReference type="ARBA" id="ARBA00022598"/>
    </source>
</evidence>
<dbReference type="Gene3D" id="3.40.50.720">
    <property type="entry name" value="NAD(P)-binding Rossmann-like Domain"/>
    <property type="match status" value="1"/>
</dbReference>
<evidence type="ECO:0000256" key="2">
    <source>
        <dbReference type="ARBA" id="ARBA00004752"/>
    </source>
</evidence>
<dbReference type="Pfam" id="PF21799">
    <property type="entry name" value="MurD-like_N"/>
    <property type="match status" value="1"/>
</dbReference>
<comment type="function">
    <text evidence="7 8">Cell wall formation. Catalyzes the addition of glutamate to the nucleotide precursor UDP-N-acetylmuramoyl-L-alanine (UMA).</text>
</comment>
<dbReference type="PANTHER" id="PTHR43692">
    <property type="entry name" value="UDP-N-ACETYLMURAMOYLALANINE--D-GLUTAMATE LIGASE"/>
    <property type="match status" value="1"/>
</dbReference>
<keyword evidence="6 7" id="KW-0067">ATP-binding</keyword>
<dbReference type="HAMAP" id="MF_00639">
    <property type="entry name" value="MurD"/>
    <property type="match status" value="1"/>
</dbReference>
<evidence type="ECO:0000259" key="10">
    <source>
        <dbReference type="Pfam" id="PF08245"/>
    </source>
</evidence>
<dbReference type="InterPro" id="IPR013221">
    <property type="entry name" value="Mur_ligase_cen"/>
</dbReference>
<evidence type="ECO:0000256" key="5">
    <source>
        <dbReference type="ARBA" id="ARBA00022741"/>
    </source>
</evidence>
<dbReference type="Pfam" id="PF08245">
    <property type="entry name" value="Mur_ligase_M"/>
    <property type="match status" value="1"/>
</dbReference>
<dbReference type="Gene3D" id="3.40.1190.10">
    <property type="entry name" value="Mur-like, catalytic domain"/>
    <property type="match status" value="1"/>
</dbReference>
<dbReference type="InterPro" id="IPR036565">
    <property type="entry name" value="Mur-like_cat_sf"/>
</dbReference>
<dbReference type="Gene3D" id="3.90.190.20">
    <property type="entry name" value="Mur ligase, C-terminal domain"/>
    <property type="match status" value="1"/>
</dbReference>
<feature type="domain" description="Mur ligase C-terminal" evidence="9">
    <location>
        <begin position="325"/>
        <end position="437"/>
    </location>
</feature>
<evidence type="ECO:0000313" key="11">
    <source>
        <dbReference type="EMBL" id="CAI8832122.1"/>
    </source>
</evidence>
<name>A0AA35URJ2_METCP</name>
<sequence>MNMHDRLIDENPACGFVRLGLDVRSRVIVLGLGATGLSTVRFLRCHGFECAVMDSRLAPPGLQELREAFPDVPLFLGDFSRSALAAATHLVVSPGLSLDLAEIRESHRCGVRVFGDLDLFACCVRAPVVAITGANGKSTVTTLVGLMAKAAGVNAAVGGNLGTPMLDLLDAAAALYVLELSSFQLERSELLEADVATVLNISPDHMDRYPDLASYAEAKRRVFRGEGLMVLNQDDPLVAAMYRPGRRVARFGLGSGDELDYSLARCEGRAWLLAKGVPLLPADEVRIKGRHNLANALAAVAIADACGFDRQAVVGVLRTFPGLDHRMQWVADIGGVAYVNDSKATNVGACIAALSGLEGKVVLIAGGDGKGADFSSLVPVAAEKLRAAVLMGRDGPLIDEVLKGVVPTIRVKTMFEAVRAARGVAQSGDTVLLAPACASLDQYEDYQERGRDFAATVRSLA</sequence>
<dbReference type="EC" id="6.3.2.9" evidence="7 8"/>
<dbReference type="AlphaFoldDB" id="A0AA35URJ2"/>
<organism evidence="11 12">
    <name type="scientific">Methylococcus capsulatus</name>
    <dbReference type="NCBI Taxonomy" id="414"/>
    <lineage>
        <taxon>Bacteria</taxon>
        <taxon>Pseudomonadati</taxon>
        <taxon>Pseudomonadota</taxon>
        <taxon>Gammaproteobacteria</taxon>
        <taxon>Methylococcales</taxon>
        <taxon>Methylococcaceae</taxon>
        <taxon>Methylococcus</taxon>
    </lineage>
</organism>
<comment type="similarity">
    <text evidence="7">Belongs to the MurCDEF family.</text>
</comment>
<dbReference type="SUPFAM" id="SSF53244">
    <property type="entry name" value="MurD-like peptide ligases, peptide-binding domain"/>
    <property type="match status" value="1"/>
</dbReference>
<dbReference type="GO" id="GO:0005524">
    <property type="term" value="F:ATP binding"/>
    <property type="evidence" value="ECO:0007669"/>
    <property type="project" value="UniProtKB-UniRule"/>
</dbReference>
<evidence type="ECO:0000256" key="1">
    <source>
        <dbReference type="ARBA" id="ARBA00004496"/>
    </source>
</evidence>
<evidence type="ECO:0000256" key="6">
    <source>
        <dbReference type="ARBA" id="ARBA00022840"/>
    </source>
</evidence>
<dbReference type="GO" id="GO:0008764">
    <property type="term" value="F:UDP-N-acetylmuramoylalanine-D-glutamate ligase activity"/>
    <property type="evidence" value="ECO:0007669"/>
    <property type="project" value="UniProtKB-UniRule"/>
</dbReference>
<dbReference type="GO" id="GO:0071555">
    <property type="term" value="P:cell wall organization"/>
    <property type="evidence" value="ECO:0007669"/>
    <property type="project" value="UniProtKB-KW"/>
</dbReference>
<proteinExistence type="inferred from homology"/>
<evidence type="ECO:0000313" key="12">
    <source>
        <dbReference type="Proteomes" id="UP001158598"/>
    </source>
</evidence>
<keyword evidence="3 7" id="KW-0963">Cytoplasm</keyword>
<keyword evidence="5 7" id="KW-0547">Nucleotide-binding</keyword>
<dbReference type="EMBL" id="OX458332">
    <property type="protein sequence ID" value="CAI8832122.1"/>
    <property type="molecule type" value="Genomic_DNA"/>
</dbReference>
<keyword evidence="4 7" id="KW-0436">Ligase</keyword>
<keyword evidence="7 8" id="KW-0133">Cell shape</keyword>
<dbReference type="InterPro" id="IPR005762">
    <property type="entry name" value="MurD"/>
</dbReference>
<dbReference type="SUPFAM" id="SSF53623">
    <property type="entry name" value="MurD-like peptide ligases, catalytic domain"/>
    <property type="match status" value="1"/>
</dbReference>
<comment type="catalytic activity">
    <reaction evidence="7 8">
        <text>UDP-N-acetyl-alpha-D-muramoyl-L-alanine + D-glutamate + ATP = UDP-N-acetyl-alpha-D-muramoyl-L-alanyl-D-glutamate + ADP + phosphate + H(+)</text>
        <dbReference type="Rhea" id="RHEA:16429"/>
        <dbReference type="ChEBI" id="CHEBI:15378"/>
        <dbReference type="ChEBI" id="CHEBI:29986"/>
        <dbReference type="ChEBI" id="CHEBI:30616"/>
        <dbReference type="ChEBI" id="CHEBI:43474"/>
        <dbReference type="ChEBI" id="CHEBI:83898"/>
        <dbReference type="ChEBI" id="CHEBI:83900"/>
        <dbReference type="ChEBI" id="CHEBI:456216"/>
        <dbReference type="EC" id="6.3.2.9"/>
    </reaction>
</comment>
<keyword evidence="7 8" id="KW-0961">Cell wall biogenesis/degradation</keyword>
<keyword evidence="7 8" id="KW-0131">Cell cycle</keyword>
<dbReference type="InterPro" id="IPR036615">
    <property type="entry name" value="Mur_ligase_C_dom_sf"/>
</dbReference>
<dbReference type="GO" id="GO:0005737">
    <property type="term" value="C:cytoplasm"/>
    <property type="evidence" value="ECO:0007669"/>
    <property type="project" value="UniProtKB-SubCell"/>
</dbReference>
<dbReference type="GO" id="GO:0008360">
    <property type="term" value="P:regulation of cell shape"/>
    <property type="evidence" value="ECO:0007669"/>
    <property type="project" value="UniProtKB-KW"/>
</dbReference>
<evidence type="ECO:0000256" key="7">
    <source>
        <dbReference type="HAMAP-Rule" id="MF_00639"/>
    </source>
</evidence>
<feature type="binding site" evidence="7">
    <location>
        <begin position="133"/>
        <end position="139"/>
    </location>
    <ligand>
        <name>ATP</name>
        <dbReference type="ChEBI" id="CHEBI:30616"/>
    </ligand>
</feature>
<evidence type="ECO:0000256" key="3">
    <source>
        <dbReference type="ARBA" id="ARBA00022490"/>
    </source>
</evidence>
<keyword evidence="7 8" id="KW-0573">Peptidoglycan synthesis</keyword>
<gene>
    <name evidence="7 11" type="primary">murD</name>
    <name evidence="11" type="ORF">MCNOR_2149</name>
</gene>
<dbReference type="Proteomes" id="UP001158598">
    <property type="component" value="Chromosome"/>
</dbReference>
<accession>A0AA35URJ2</accession>
<feature type="domain" description="Mur ligase central" evidence="10">
    <location>
        <begin position="131"/>
        <end position="303"/>
    </location>
</feature>
<dbReference type="Pfam" id="PF02875">
    <property type="entry name" value="Mur_ligase_C"/>
    <property type="match status" value="1"/>
</dbReference>
<comment type="subcellular location">
    <subcellularLocation>
        <location evidence="1 7 8">Cytoplasm</location>
    </subcellularLocation>
</comment>